<dbReference type="KEGG" id="cfk:CFRA_05890"/>
<dbReference type="GO" id="GO:0016994">
    <property type="term" value="F:precorrin-6A reductase activity"/>
    <property type="evidence" value="ECO:0007669"/>
    <property type="project" value="InterPro"/>
</dbReference>
<dbReference type="PROSITE" id="PS51014">
    <property type="entry name" value="COBK_CBIJ"/>
    <property type="match status" value="1"/>
</dbReference>
<dbReference type="PANTHER" id="PTHR36925:SF1">
    <property type="entry name" value="COBALT-PRECORRIN-6A REDUCTASE"/>
    <property type="match status" value="1"/>
</dbReference>
<keyword evidence="3" id="KW-0560">Oxidoreductase</keyword>
<organism evidence="4 5">
    <name type="scientific">Corynebacterium frankenforstense DSM 45800</name>
    <dbReference type="NCBI Taxonomy" id="1437875"/>
    <lineage>
        <taxon>Bacteria</taxon>
        <taxon>Bacillati</taxon>
        <taxon>Actinomycetota</taxon>
        <taxon>Actinomycetes</taxon>
        <taxon>Mycobacteriales</taxon>
        <taxon>Corynebacteriaceae</taxon>
        <taxon>Corynebacterium</taxon>
    </lineage>
</organism>
<dbReference type="Proteomes" id="UP000185434">
    <property type="component" value="Chromosome"/>
</dbReference>
<dbReference type="EMBL" id="CP009247">
    <property type="protein sequence ID" value="APT88852.1"/>
    <property type="molecule type" value="Genomic_DNA"/>
</dbReference>
<comment type="pathway">
    <text evidence="1">Cofactor biosynthesis; adenosylcobalamin biosynthesis.</text>
</comment>
<proteinExistence type="predicted"/>
<dbReference type="PANTHER" id="PTHR36925">
    <property type="entry name" value="COBALT-PRECORRIN-6A REDUCTASE"/>
    <property type="match status" value="1"/>
</dbReference>
<protein>
    <submittedName>
        <fullName evidence="4">Uncharacterized protein</fullName>
    </submittedName>
</protein>
<evidence type="ECO:0000313" key="5">
    <source>
        <dbReference type="Proteomes" id="UP000185434"/>
    </source>
</evidence>
<dbReference type="STRING" id="1437875.CFRA_05890"/>
<dbReference type="AlphaFoldDB" id="A0A1L7CSM3"/>
<accession>A0A1L7CSM3</accession>
<keyword evidence="5" id="KW-1185">Reference proteome</keyword>
<evidence type="ECO:0000256" key="1">
    <source>
        <dbReference type="ARBA" id="ARBA00004953"/>
    </source>
</evidence>
<dbReference type="UniPathway" id="UPA00148"/>
<dbReference type="Pfam" id="PF02571">
    <property type="entry name" value="CbiJ"/>
    <property type="match status" value="1"/>
</dbReference>
<dbReference type="InterPro" id="IPR003723">
    <property type="entry name" value="Precorrin-6x_reduct"/>
</dbReference>
<name>A0A1L7CSM3_9CORY</name>
<dbReference type="RefSeq" id="WP_075663837.1">
    <property type="nucleotide sequence ID" value="NZ_CP009247.1"/>
</dbReference>
<evidence type="ECO:0000256" key="2">
    <source>
        <dbReference type="ARBA" id="ARBA00022573"/>
    </source>
</evidence>
<evidence type="ECO:0000313" key="4">
    <source>
        <dbReference type="EMBL" id="APT88852.1"/>
    </source>
</evidence>
<sequence>MLVVGGAEGVGRLVAGLFRGGWEVTTVVPASVTVAYGRVLTGYHGGAAGLARTIAEGRIEVIVDAAASFDAELHADTAEAARATGVPMVAYAPPALAGAINLPDAQAAAAWVARHAHHVLLDCADGVLDPTAFADDADNLYVLRRAPAQAEAWPRRHRDVASLPDVAGVPDSFRDQGQKDEERAVLRDNQVDAVVLPDTGEAAHQVTLAAAESLGVPVVAVARPDVLPAVTVFDSPEDVVRAL</sequence>
<evidence type="ECO:0000256" key="3">
    <source>
        <dbReference type="ARBA" id="ARBA00023002"/>
    </source>
</evidence>
<keyword evidence="2" id="KW-0169">Cobalamin biosynthesis</keyword>
<dbReference type="GO" id="GO:0009236">
    <property type="term" value="P:cobalamin biosynthetic process"/>
    <property type="evidence" value="ECO:0007669"/>
    <property type="project" value="UniProtKB-UniPathway"/>
</dbReference>
<reference evidence="4 5" key="1">
    <citation type="submission" date="2014-08" db="EMBL/GenBank/DDBJ databases">
        <title>Complete genome sequence of Corynebacterium frankenforstense ST18(T) (=DSM 45800(T)), isolated from raw cow milk.</title>
        <authorList>
            <person name="Ruckert C."/>
            <person name="Albersmeier A."/>
            <person name="Winkler A."/>
            <person name="Lipski A."/>
            <person name="Kalinowski J."/>
        </authorList>
    </citation>
    <scope>NUCLEOTIDE SEQUENCE [LARGE SCALE GENOMIC DNA]</scope>
    <source>
        <strain evidence="4 5">ST18</strain>
    </source>
</reference>
<gene>
    <name evidence="4" type="ORF">CFRA_05890</name>
</gene>